<dbReference type="InterPro" id="IPR029016">
    <property type="entry name" value="GAF-like_dom_sf"/>
</dbReference>
<dbReference type="InterPro" id="IPR029787">
    <property type="entry name" value="Nucleotide_cyclase"/>
</dbReference>
<name>A0ABQ1HB36_9GAMM</name>
<dbReference type="RefSeq" id="WP_188659848.1">
    <property type="nucleotide sequence ID" value="NZ_BMKC01000001.1"/>
</dbReference>
<proteinExistence type="predicted"/>
<reference evidence="6" key="1">
    <citation type="journal article" date="2019" name="Int. J. Syst. Evol. Microbiol.">
        <title>The Global Catalogue of Microorganisms (GCM) 10K type strain sequencing project: providing services to taxonomists for standard genome sequencing and annotation.</title>
        <authorList>
            <consortium name="The Broad Institute Genomics Platform"/>
            <consortium name="The Broad Institute Genome Sequencing Center for Infectious Disease"/>
            <person name="Wu L."/>
            <person name="Ma J."/>
        </authorList>
    </citation>
    <scope>NUCLEOTIDE SEQUENCE [LARGE SCALE GENOMIC DNA]</scope>
    <source>
        <strain evidence="6">CGMCC 1.15905</strain>
    </source>
</reference>
<keyword evidence="6" id="KW-1185">Reference proteome</keyword>
<dbReference type="PANTHER" id="PTHR45138:SF9">
    <property type="entry name" value="DIGUANYLATE CYCLASE DGCM-RELATED"/>
    <property type="match status" value="1"/>
</dbReference>
<dbReference type="Pfam" id="PF01590">
    <property type="entry name" value="GAF"/>
    <property type="match status" value="1"/>
</dbReference>
<dbReference type="Proteomes" id="UP000623419">
    <property type="component" value="Unassembled WGS sequence"/>
</dbReference>
<dbReference type="Gene3D" id="3.30.450.40">
    <property type="match status" value="1"/>
</dbReference>
<organism evidence="5 6">
    <name type="scientific">Arenimonas soli</name>
    <dbReference type="NCBI Taxonomy" id="2269504"/>
    <lineage>
        <taxon>Bacteria</taxon>
        <taxon>Pseudomonadati</taxon>
        <taxon>Pseudomonadota</taxon>
        <taxon>Gammaproteobacteria</taxon>
        <taxon>Lysobacterales</taxon>
        <taxon>Lysobacteraceae</taxon>
        <taxon>Arenimonas</taxon>
    </lineage>
</organism>
<feature type="domain" description="GGDEF" evidence="4">
    <location>
        <begin position="234"/>
        <end position="363"/>
    </location>
</feature>
<dbReference type="InterPro" id="IPR000160">
    <property type="entry name" value="GGDEF_dom"/>
</dbReference>
<evidence type="ECO:0000256" key="1">
    <source>
        <dbReference type="ARBA" id="ARBA00012528"/>
    </source>
</evidence>
<dbReference type="CDD" id="cd01949">
    <property type="entry name" value="GGDEF"/>
    <property type="match status" value="1"/>
</dbReference>
<evidence type="ECO:0000256" key="2">
    <source>
        <dbReference type="ARBA" id="ARBA00034247"/>
    </source>
</evidence>
<dbReference type="EC" id="2.7.7.65" evidence="1"/>
<comment type="caution">
    <text evidence="5">The sequence shown here is derived from an EMBL/GenBank/DDBJ whole genome shotgun (WGS) entry which is preliminary data.</text>
</comment>
<dbReference type="InterPro" id="IPR043128">
    <property type="entry name" value="Rev_trsase/Diguanyl_cyclase"/>
</dbReference>
<evidence type="ECO:0000259" key="4">
    <source>
        <dbReference type="PROSITE" id="PS50887"/>
    </source>
</evidence>
<dbReference type="Pfam" id="PF00990">
    <property type="entry name" value="GGDEF"/>
    <property type="match status" value="1"/>
</dbReference>
<dbReference type="PROSITE" id="PS50887">
    <property type="entry name" value="GGDEF"/>
    <property type="match status" value="1"/>
</dbReference>
<dbReference type="SMART" id="SM00267">
    <property type="entry name" value="GGDEF"/>
    <property type="match status" value="1"/>
</dbReference>
<dbReference type="PANTHER" id="PTHR45138">
    <property type="entry name" value="REGULATORY COMPONENTS OF SENSORY TRANSDUCTION SYSTEM"/>
    <property type="match status" value="1"/>
</dbReference>
<dbReference type="NCBIfam" id="TIGR00254">
    <property type="entry name" value="GGDEF"/>
    <property type="match status" value="1"/>
</dbReference>
<evidence type="ECO:0000313" key="6">
    <source>
        <dbReference type="Proteomes" id="UP000623419"/>
    </source>
</evidence>
<sequence length="363" mass="40032">MTANLGPSTGWSPPPDDQRRLQALRRYRILDSLPEQAFEDVVQLATTICGTPQAVVTFIDEDRQWFKASRGIKGEETERGIAFCDIAIRRPDEVTIVRDASQHPVFRNYPQVTGEDHLRFYAGAPMVTPDGFALGSVCVVDVVPRDLSLEQVESLRALARMAVALLELRQRELEAQRLLAERELATRELQDYQRSLEARNTALAEEARRDSLTGLLNRGGLEQATMGGFWAGGGQFTVAVLDIDHFKRINDNHGHATGDDVLRLVGEQILQAVRGGDVAVRYGGEEFLVLMPATPPDGAITVIERIRQTVASHPDLPVPVTLSAGIASGQAGRDATESVFERADQALYQAKRRGRDRIEVADD</sequence>
<comment type="catalytic activity">
    <reaction evidence="2">
        <text>2 GTP = 3',3'-c-di-GMP + 2 diphosphate</text>
        <dbReference type="Rhea" id="RHEA:24898"/>
        <dbReference type="ChEBI" id="CHEBI:33019"/>
        <dbReference type="ChEBI" id="CHEBI:37565"/>
        <dbReference type="ChEBI" id="CHEBI:58805"/>
        <dbReference type="EC" id="2.7.7.65"/>
    </reaction>
</comment>
<evidence type="ECO:0000256" key="3">
    <source>
        <dbReference type="SAM" id="Coils"/>
    </source>
</evidence>
<accession>A0ABQ1HB36</accession>
<dbReference type="InterPro" id="IPR050469">
    <property type="entry name" value="Diguanylate_Cyclase"/>
</dbReference>
<keyword evidence="3" id="KW-0175">Coiled coil</keyword>
<evidence type="ECO:0000313" key="5">
    <source>
        <dbReference type="EMBL" id="GGA66551.1"/>
    </source>
</evidence>
<feature type="coiled-coil region" evidence="3">
    <location>
        <begin position="163"/>
        <end position="195"/>
    </location>
</feature>
<gene>
    <name evidence="5" type="ORF">GCM10011521_00840</name>
</gene>
<dbReference type="SMART" id="SM00065">
    <property type="entry name" value="GAF"/>
    <property type="match status" value="1"/>
</dbReference>
<dbReference type="SUPFAM" id="SSF55073">
    <property type="entry name" value="Nucleotide cyclase"/>
    <property type="match status" value="1"/>
</dbReference>
<dbReference type="InterPro" id="IPR003018">
    <property type="entry name" value="GAF"/>
</dbReference>
<dbReference type="EMBL" id="BMKC01000001">
    <property type="protein sequence ID" value="GGA66551.1"/>
    <property type="molecule type" value="Genomic_DNA"/>
</dbReference>
<dbReference type="SUPFAM" id="SSF55781">
    <property type="entry name" value="GAF domain-like"/>
    <property type="match status" value="1"/>
</dbReference>
<dbReference type="Gene3D" id="3.30.70.270">
    <property type="match status" value="1"/>
</dbReference>
<protein>
    <recommendedName>
        <fullName evidence="1">diguanylate cyclase</fullName>
        <ecNumber evidence="1">2.7.7.65</ecNumber>
    </recommendedName>
</protein>